<reference evidence="3" key="2">
    <citation type="submission" date="2020-04" db="EMBL/GenBank/DDBJ databases">
        <authorList>
            <consortium name="NCBI Genome Project"/>
        </authorList>
    </citation>
    <scope>NUCLEOTIDE SEQUENCE</scope>
    <source>
        <strain evidence="3">CBS 342.82</strain>
    </source>
</reference>
<keyword evidence="2" id="KW-1185">Reference proteome</keyword>
<feature type="transmembrane region" description="Helical" evidence="1">
    <location>
        <begin position="12"/>
        <end position="33"/>
    </location>
</feature>
<organism evidence="3">
    <name type="scientific">Dissoconium aciculare CBS 342.82</name>
    <dbReference type="NCBI Taxonomy" id="1314786"/>
    <lineage>
        <taxon>Eukaryota</taxon>
        <taxon>Fungi</taxon>
        <taxon>Dikarya</taxon>
        <taxon>Ascomycota</taxon>
        <taxon>Pezizomycotina</taxon>
        <taxon>Dothideomycetes</taxon>
        <taxon>Dothideomycetidae</taxon>
        <taxon>Mycosphaerellales</taxon>
        <taxon>Dissoconiaceae</taxon>
        <taxon>Dissoconium</taxon>
    </lineage>
</organism>
<dbReference type="RefSeq" id="XP_033461166.1">
    <property type="nucleotide sequence ID" value="XM_033604431.1"/>
</dbReference>
<evidence type="ECO:0000313" key="3">
    <source>
        <dbReference type="RefSeq" id="XP_033461166.1"/>
    </source>
</evidence>
<evidence type="ECO:0000313" key="2">
    <source>
        <dbReference type="Proteomes" id="UP000504637"/>
    </source>
</evidence>
<keyword evidence="1" id="KW-1133">Transmembrane helix</keyword>
<proteinExistence type="predicted"/>
<dbReference type="AlphaFoldDB" id="A0A6J3M811"/>
<dbReference type="Proteomes" id="UP000504637">
    <property type="component" value="Unplaced"/>
</dbReference>
<accession>A0A6J3M811</accession>
<feature type="transmembrane region" description="Helical" evidence="1">
    <location>
        <begin position="257"/>
        <end position="280"/>
    </location>
</feature>
<feature type="transmembrane region" description="Helical" evidence="1">
    <location>
        <begin position="156"/>
        <end position="176"/>
    </location>
</feature>
<feature type="transmembrane region" description="Helical" evidence="1">
    <location>
        <begin position="53"/>
        <end position="71"/>
    </location>
</feature>
<name>A0A6J3M811_9PEZI</name>
<reference evidence="3" key="1">
    <citation type="submission" date="2020-01" db="EMBL/GenBank/DDBJ databases">
        <authorList>
            <consortium name="DOE Joint Genome Institute"/>
            <person name="Haridas S."/>
            <person name="Albert R."/>
            <person name="Binder M."/>
            <person name="Bloem J."/>
            <person name="Labutti K."/>
            <person name="Salamov A."/>
            <person name="Andreopoulos B."/>
            <person name="Baker S.E."/>
            <person name="Barry K."/>
            <person name="Bills G."/>
            <person name="Bluhm B.H."/>
            <person name="Cannon C."/>
            <person name="Castanera R."/>
            <person name="Culley D.E."/>
            <person name="Daum C."/>
            <person name="Ezra D."/>
            <person name="Gonzalez J.B."/>
            <person name="Henrissat B."/>
            <person name="Kuo A."/>
            <person name="Liang C."/>
            <person name="Lipzen A."/>
            <person name="Lutzoni F."/>
            <person name="Magnuson J."/>
            <person name="Mondo S."/>
            <person name="Nolan M."/>
            <person name="Ohm R."/>
            <person name="Pangilinan J."/>
            <person name="Park H.-J."/>
            <person name="Ramirez L."/>
            <person name="Alfaro M."/>
            <person name="Sun H."/>
            <person name="Tritt A."/>
            <person name="Yoshinaga Y."/>
            <person name="Zwiers L.-H."/>
            <person name="Turgeon B.G."/>
            <person name="Goodwin S.B."/>
            <person name="Spatafora J.W."/>
            <person name="Crous P.W."/>
            <person name="Grigoriev I.V."/>
        </authorList>
    </citation>
    <scope>NUCLEOTIDE SEQUENCE</scope>
    <source>
        <strain evidence="3">CBS 342.82</strain>
    </source>
</reference>
<keyword evidence="1" id="KW-0472">Membrane</keyword>
<feature type="transmembrane region" description="Helical" evidence="1">
    <location>
        <begin position="125"/>
        <end position="144"/>
    </location>
</feature>
<keyword evidence="1" id="KW-0812">Transmembrane</keyword>
<feature type="transmembrane region" description="Helical" evidence="1">
    <location>
        <begin position="196"/>
        <end position="212"/>
    </location>
</feature>
<evidence type="ECO:0000256" key="1">
    <source>
        <dbReference type="SAM" id="Phobius"/>
    </source>
</evidence>
<reference evidence="3" key="3">
    <citation type="submission" date="2025-08" db="UniProtKB">
        <authorList>
            <consortium name="RefSeq"/>
        </authorList>
    </citation>
    <scope>IDENTIFICATION</scope>
    <source>
        <strain evidence="3">CBS 342.82</strain>
    </source>
</reference>
<feature type="transmembrane region" description="Helical" evidence="1">
    <location>
        <begin position="219"/>
        <end position="237"/>
    </location>
</feature>
<dbReference type="OrthoDB" id="18595at2759"/>
<protein>
    <submittedName>
        <fullName evidence="3">Uncharacterized protein</fullName>
    </submittedName>
</protein>
<gene>
    <name evidence="3" type="ORF">K489DRAFT_378538</name>
</gene>
<dbReference type="GeneID" id="54362231"/>
<feature type="transmembrane region" description="Helical" evidence="1">
    <location>
        <begin position="292"/>
        <end position="319"/>
    </location>
</feature>
<sequence length="333" mass="36773">MDVAISSTTGAALFWLYIAAALILTTAAIYTIASIKIDRKTATDVANTNYDTAVFTAWAIISFATISYNMLQVLAQSYEAWPLSQFYPSLSLDDPFGAIQNLWAWSTTSTPFVKFGQAIAGDDFGWLWAQSALLKTFSVSLYIAYEGPRIAVPNTWVFLGLAQILPVSFALNLFYLAQIRLPQKPHYPVATIPQPVIFGTATVFCACLIAAPKFAASEYLLPIILLARLALLVPAFATKTEWLAVDHPDPEQSGFGLYTAQIVMETAILVVTAIQGNTIVQREFDWVDLFRALFLNPAVTTLGLDLIFSMLSYGTWIAIQRHSFPEDEEPKEE</sequence>